<dbReference type="SUPFAM" id="SSF57667">
    <property type="entry name" value="beta-beta-alpha zinc fingers"/>
    <property type="match status" value="2"/>
</dbReference>
<feature type="compositionally biased region" description="Basic and acidic residues" evidence="2">
    <location>
        <begin position="415"/>
        <end position="453"/>
    </location>
</feature>
<dbReference type="PROSITE" id="PS00028">
    <property type="entry name" value="ZINC_FINGER_C2H2_1"/>
    <property type="match status" value="3"/>
</dbReference>
<protein>
    <recommendedName>
        <fullName evidence="3">C2H2-type domain-containing protein</fullName>
    </recommendedName>
</protein>
<proteinExistence type="predicted"/>
<dbReference type="InterPro" id="IPR013087">
    <property type="entry name" value="Znf_C2H2_type"/>
</dbReference>
<feature type="compositionally biased region" description="Acidic residues" evidence="2">
    <location>
        <begin position="108"/>
        <end position="120"/>
    </location>
</feature>
<keyword evidence="1" id="KW-0862">Zinc</keyword>
<dbReference type="InterPro" id="IPR036236">
    <property type="entry name" value="Znf_C2H2_sf"/>
</dbReference>
<dbReference type="Gene3D" id="3.30.160.60">
    <property type="entry name" value="Classic Zinc Finger"/>
    <property type="match status" value="2"/>
</dbReference>
<dbReference type="EMBL" id="JBCNJP010000027">
    <property type="protein sequence ID" value="KAK9051572.1"/>
    <property type="molecule type" value="Genomic_DNA"/>
</dbReference>
<comment type="caution">
    <text evidence="4">The sequence shown here is derived from an EMBL/GenBank/DDBJ whole genome shotgun (WGS) entry which is preliminary data.</text>
</comment>
<dbReference type="GO" id="GO:0008270">
    <property type="term" value="F:zinc ion binding"/>
    <property type="evidence" value="ECO:0007669"/>
    <property type="project" value="UniProtKB-KW"/>
</dbReference>
<dbReference type="AlphaFoldDB" id="A0AAP0CCL6"/>
<keyword evidence="1" id="KW-0863">Zinc-finger</keyword>
<accession>A0AAP0CCL6</accession>
<keyword evidence="1" id="KW-0479">Metal-binding</keyword>
<dbReference type="PANTHER" id="PTHR47068">
    <property type="entry name" value="OS02G0659100 PROTEIN"/>
    <property type="match status" value="1"/>
</dbReference>
<dbReference type="PROSITE" id="PS50157">
    <property type="entry name" value="ZINC_FINGER_C2H2_2"/>
    <property type="match status" value="2"/>
</dbReference>
<sequence>MDDQHTNFKHFCRICKKGFMCGRALGGHMRAHGIGDDTANLDDEDPASDWEDKQGNKRMYALRTNPNRLKSCRVCENCGKEFLSWKSFLEHRKCNSDDGESLVSSPESEADEDDGYDDENHDGRRDCQSSGWSKRKRSFRAKVTTLSTNFNSNCPSSEDEDLALAKCLMELSNARVDPAETDLEDSCTSPSREEQRRNTMFTPVAFSPPFTRPPPPLDYKAKGVATTPKGMFECKACKKVFNSHQALGGHRASHKKVKGCFAARNDQSDDNVGDDDVITHEEFYPSPKPISSYQFNQGPSTGPPVGAASRRISKVHKCSICNRIFASGQALGGHKRCHWLTSNMSDTSSLAKFNFHEHIEQLHRRALALPSQILNRSKAPDLNMPAPEHVGAGLRRDPRYPLSFDVSTEINLHSWNEDHENVTDGDGKDQMRTEDHQEVQEHKKTSNNQEKEAVGVAVTTGGTMEDDEADSKLKLAKLSELKEMSNLSGSSSSWLQVGIGSTTDVQGSPPHDP</sequence>
<evidence type="ECO:0000259" key="3">
    <source>
        <dbReference type="PROSITE" id="PS50157"/>
    </source>
</evidence>
<feature type="region of interest" description="Disordered" evidence="2">
    <location>
        <begin position="415"/>
        <end position="454"/>
    </location>
</feature>
<keyword evidence="5" id="KW-1185">Reference proteome</keyword>
<feature type="region of interest" description="Disordered" evidence="2">
    <location>
        <begin position="483"/>
        <end position="513"/>
    </location>
</feature>
<feature type="region of interest" description="Disordered" evidence="2">
    <location>
        <begin position="95"/>
        <end position="130"/>
    </location>
</feature>
<name>A0AAP0CCL6_9ASTR</name>
<dbReference type="SMART" id="SM00355">
    <property type="entry name" value="ZnF_C2H2"/>
    <property type="match status" value="4"/>
</dbReference>
<evidence type="ECO:0000256" key="2">
    <source>
        <dbReference type="SAM" id="MobiDB-lite"/>
    </source>
</evidence>
<dbReference type="PANTHER" id="PTHR47068:SF1">
    <property type="entry name" value="OS02G0659100 PROTEIN"/>
    <property type="match status" value="1"/>
</dbReference>
<gene>
    <name evidence="4" type="ORF">SSX86_028199</name>
</gene>
<feature type="domain" description="C2H2-type" evidence="3">
    <location>
        <begin position="232"/>
        <end position="259"/>
    </location>
</feature>
<evidence type="ECO:0000256" key="1">
    <source>
        <dbReference type="PROSITE-ProRule" id="PRU00042"/>
    </source>
</evidence>
<feature type="domain" description="C2H2-type" evidence="3">
    <location>
        <begin position="316"/>
        <end position="338"/>
    </location>
</feature>
<evidence type="ECO:0000313" key="4">
    <source>
        <dbReference type="EMBL" id="KAK9051572.1"/>
    </source>
</evidence>
<evidence type="ECO:0000313" key="5">
    <source>
        <dbReference type="Proteomes" id="UP001408789"/>
    </source>
</evidence>
<dbReference type="Pfam" id="PF13912">
    <property type="entry name" value="zf-C2H2_6"/>
    <property type="match status" value="3"/>
</dbReference>
<reference evidence="4 5" key="1">
    <citation type="submission" date="2024-04" db="EMBL/GenBank/DDBJ databases">
        <title>The reference genome of an endangered Asteraceae, Deinandra increscens subsp. villosa, native to the Central Coast of California.</title>
        <authorList>
            <person name="Guilliams M."/>
            <person name="Hasenstab-Lehman K."/>
            <person name="Meyer R."/>
            <person name="Mcevoy S."/>
        </authorList>
    </citation>
    <scope>NUCLEOTIDE SEQUENCE [LARGE SCALE GENOMIC DNA]</scope>
    <source>
        <tissue evidence="4">Leaf</tissue>
    </source>
</reference>
<organism evidence="4 5">
    <name type="scientific">Deinandra increscens subsp. villosa</name>
    <dbReference type="NCBI Taxonomy" id="3103831"/>
    <lineage>
        <taxon>Eukaryota</taxon>
        <taxon>Viridiplantae</taxon>
        <taxon>Streptophyta</taxon>
        <taxon>Embryophyta</taxon>
        <taxon>Tracheophyta</taxon>
        <taxon>Spermatophyta</taxon>
        <taxon>Magnoliopsida</taxon>
        <taxon>eudicotyledons</taxon>
        <taxon>Gunneridae</taxon>
        <taxon>Pentapetalae</taxon>
        <taxon>asterids</taxon>
        <taxon>campanulids</taxon>
        <taxon>Asterales</taxon>
        <taxon>Asteraceae</taxon>
        <taxon>Asteroideae</taxon>
        <taxon>Heliantheae alliance</taxon>
        <taxon>Madieae</taxon>
        <taxon>Madiinae</taxon>
        <taxon>Deinandra</taxon>
    </lineage>
</organism>
<dbReference type="Proteomes" id="UP001408789">
    <property type="component" value="Unassembled WGS sequence"/>
</dbReference>